<dbReference type="RefSeq" id="WP_055934610.1">
    <property type="nucleotide sequence ID" value="NZ_JBDIMF010000002.1"/>
</dbReference>
<reference evidence="1 2" key="1">
    <citation type="submission" date="2024-05" db="EMBL/GenBank/DDBJ databases">
        <authorList>
            <person name="Liu Q."/>
            <person name="Xin Y.-H."/>
        </authorList>
    </citation>
    <scope>NUCLEOTIDE SEQUENCE [LARGE SCALE GENOMIC DNA]</scope>
    <source>
        <strain evidence="1 2">CGMCC 1.15349</strain>
    </source>
</reference>
<keyword evidence="2" id="KW-1185">Reference proteome</keyword>
<name>A0ABU9XQJ3_9SPHN</name>
<proteinExistence type="predicted"/>
<protein>
    <recommendedName>
        <fullName evidence="3">Excisionase</fullName>
    </recommendedName>
</protein>
<comment type="caution">
    <text evidence="1">The sequence shown here is derived from an EMBL/GenBank/DDBJ whole genome shotgun (WGS) entry which is preliminary data.</text>
</comment>
<evidence type="ECO:0000313" key="2">
    <source>
        <dbReference type="Proteomes" id="UP001404104"/>
    </source>
</evidence>
<evidence type="ECO:0008006" key="3">
    <source>
        <dbReference type="Google" id="ProtNLM"/>
    </source>
</evidence>
<sequence>MDEPFFSITQARAELGNIGRTLTYDLVARGDLELVKLGRKSLITGRSINRLKSKLLEQIAA</sequence>
<accession>A0ABU9XQJ3</accession>
<dbReference type="Proteomes" id="UP001404104">
    <property type="component" value="Unassembled WGS sequence"/>
</dbReference>
<organism evidence="1 2">
    <name type="scientific">Sphingomonas qilianensis</name>
    <dbReference type="NCBI Taxonomy" id="1736690"/>
    <lineage>
        <taxon>Bacteria</taxon>
        <taxon>Pseudomonadati</taxon>
        <taxon>Pseudomonadota</taxon>
        <taxon>Alphaproteobacteria</taxon>
        <taxon>Sphingomonadales</taxon>
        <taxon>Sphingomonadaceae</taxon>
        <taxon>Sphingomonas</taxon>
    </lineage>
</organism>
<evidence type="ECO:0000313" key="1">
    <source>
        <dbReference type="EMBL" id="MEN2786078.1"/>
    </source>
</evidence>
<dbReference type="EMBL" id="JBDIMF010000002">
    <property type="protein sequence ID" value="MEN2786078.1"/>
    <property type="molecule type" value="Genomic_DNA"/>
</dbReference>
<gene>
    <name evidence="1" type="ORF">ABC969_06530</name>
</gene>